<proteinExistence type="predicted"/>
<feature type="chain" id="PRO_5013341083" evidence="2">
    <location>
        <begin position="21"/>
        <end position="264"/>
    </location>
</feature>
<gene>
    <name evidence="4" type="ORF">SAMN02745126_02002</name>
</gene>
<evidence type="ECO:0000256" key="2">
    <source>
        <dbReference type="SAM" id="SignalP"/>
    </source>
</evidence>
<evidence type="ECO:0000313" key="4">
    <source>
        <dbReference type="EMBL" id="SJZ71432.1"/>
    </source>
</evidence>
<reference evidence="5" key="1">
    <citation type="submission" date="2017-02" db="EMBL/GenBank/DDBJ databases">
        <authorList>
            <person name="Varghese N."/>
            <person name="Submissions S."/>
        </authorList>
    </citation>
    <scope>NUCLEOTIDE SEQUENCE [LARGE SCALE GENOMIC DNA]</scope>
    <source>
        <strain evidence="5">ATCC 27094</strain>
    </source>
</reference>
<dbReference type="EMBL" id="FUWJ01000002">
    <property type="protein sequence ID" value="SJZ71432.1"/>
    <property type="molecule type" value="Genomic_DNA"/>
</dbReference>
<dbReference type="Proteomes" id="UP000190092">
    <property type="component" value="Unassembled WGS sequence"/>
</dbReference>
<evidence type="ECO:0000256" key="1">
    <source>
        <dbReference type="ARBA" id="ARBA00022801"/>
    </source>
</evidence>
<dbReference type="PANTHER" id="PTHR22946:SF9">
    <property type="entry name" value="POLYKETIDE TRANSFERASE AF380"/>
    <property type="match status" value="1"/>
</dbReference>
<organism evidence="4 5">
    <name type="scientific">Enhydrobacter aerosaccus</name>
    <dbReference type="NCBI Taxonomy" id="225324"/>
    <lineage>
        <taxon>Bacteria</taxon>
        <taxon>Pseudomonadati</taxon>
        <taxon>Pseudomonadota</taxon>
        <taxon>Alphaproteobacteria</taxon>
        <taxon>Hyphomicrobiales</taxon>
        <taxon>Enhydrobacter</taxon>
    </lineage>
</organism>
<feature type="signal peptide" evidence="2">
    <location>
        <begin position="1"/>
        <end position="20"/>
    </location>
</feature>
<accession>A0A1T4MWP2</accession>
<dbReference type="Pfam" id="PF01738">
    <property type="entry name" value="DLH"/>
    <property type="match status" value="1"/>
</dbReference>
<evidence type="ECO:0000259" key="3">
    <source>
        <dbReference type="Pfam" id="PF01738"/>
    </source>
</evidence>
<dbReference type="AlphaFoldDB" id="A0A1T4MWP2"/>
<sequence>MLRSVLAFLVLLLAVRPAGAESVHFPSLAVGRVDAGPEISGWLYWPSGPGPFPAIVLAHSCAGVNRHTDEWGKRLAGWGYVVLAPDSFGPRGVTSVCGRGRLVNGNMRVADVAGAIDFLQAQPFVERNRIGLIGHSHGGWTTMRAVQKGFGLANHGLRAAVAYYPLCWAALDYDVSVPLLVLIGEQDDWTPAQNCRRLQQGGFTHPELVEMIYYPHAFHSFDANVRDRYFPTPDGQYHRLAYDPVAAADAEARTKAFFDRLLKQ</sequence>
<protein>
    <submittedName>
        <fullName evidence="4">Dienelactone hydrolase</fullName>
    </submittedName>
</protein>
<dbReference type="InterPro" id="IPR050261">
    <property type="entry name" value="FrsA_esterase"/>
</dbReference>
<name>A0A1T4MWP2_9HYPH</name>
<dbReference type="GO" id="GO:0052689">
    <property type="term" value="F:carboxylic ester hydrolase activity"/>
    <property type="evidence" value="ECO:0007669"/>
    <property type="project" value="UniProtKB-ARBA"/>
</dbReference>
<dbReference type="InterPro" id="IPR002925">
    <property type="entry name" value="Dienelactn_hydro"/>
</dbReference>
<keyword evidence="5" id="KW-1185">Reference proteome</keyword>
<feature type="domain" description="Dienelactone hydrolase" evidence="3">
    <location>
        <begin position="40"/>
        <end position="260"/>
    </location>
</feature>
<dbReference type="SUPFAM" id="SSF53474">
    <property type="entry name" value="alpha/beta-Hydrolases"/>
    <property type="match status" value="1"/>
</dbReference>
<evidence type="ECO:0000313" key="5">
    <source>
        <dbReference type="Proteomes" id="UP000190092"/>
    </source>
</evidence>
<dbReference type="STRING" id="225324.SAMN02745126_02002"/>
<dbReference type="InterPro" id="IPR029058">
    <property type="entry name" value="AB_hydrolase_fold"/>
</dbReference>
<keyword evidence="1 4" id="KW-0378">Hydrolase</keyword>
<dbReference type="PANTHER" id="PTHR22946">
    <property type="entry name" value="DIENELACTONE HYDROLASE DOMAIN-CONTAINING PROTEIN-RELATED"/>
    <property type="match status" value="1"/>
</dbReference>
<dbReference type="OrthoDB" id="9771666at2"/>
<keyword evidence="2" id="KW-0732">Signal</keyword>
<dbReference type="Gene3D" id="3.40.50.1820">
    <property type="entry name" value="alpha/beta hydrolase"/>
    <property type="match status" value="1"/>
</dbReference>
<dbReference type="RefSeq" id="WP_085933735.1">
    <property type="nucleotide sequence ID" value="NZ_FUWJ01000002.1"/>
</dbReference>